<evidence type="ECO:0000256" key="1">
    <source>
        <dbReference type="ARBA" id="ARBA00002523"/>
    </source>
</evidence>
<keyword evidence="5" id="KW-0472">Membrane</keyword>
<dbReference type="GO" id="GO:0098552">
    <property type="term" value="C:side of membrane"/>
    <property type="evidence" value="ECO:0007669"/>
    <property type="project" value="UniProtKB-KW"/>
</dbReference>
<dbReference type="InterPro" id="IPR027446">
    <property type="entry name" value="VSG_C_dom_sf"/>
</dbReference>
<comment type="function">
    <text evidence="1">VSG forms a coat on the surface of the parasite. The trypanosome evades the immune response of the host by expressing a series of antigenically distinct VSGs from an estimated 1000 VSG genes.</text>
</comment>
<evidence type="ECO:0000256" key="6">
    <source>
        <dbReference type="ARBA" id="ARBA00023180"/>
    </source>
</evidence>
<evidence type="ECO:0000256" key="3">
    <source>
        <dbReference type="ARBA" id="ARBA00022475"/>
    </source>
</evidence>
<proteinExistence type="predicted"/>
<keyword evidence="4" id="KW-0336">GPI-anchor</keyword>
<protein>
    <submittedName>
        <fullName evidence="8">Variant surface glycoprotein 1125.294</fullName>
    </submittedName>
</protein>
<dbReference type="AlphaFoldDB" id="A0A1J0R492"/>
<dbReference type="SUPFAM" id="SSF118251">
    <property type="entry name" value="Variant surface glycoprotein MITAT 1.2, VSG 221, C-terminal domain"/>
    <property type="match status" value="1"/>
</dbReference>
<evidence type="ECO:0000256" key="5">
    <source>
        <dbReference type="ARBA" id="ARBA00023136"/>
    </source>
</evidence>
<evidence type="ECO:0000256" key="7">
    <source>
        <dbReference type="ARBA" id="ARBA00023288"/>
    </source>
</evidence>
<dbReference type="EMBL" id="KX698694">
    <property type="protein sequence ID" value="APD72650.1"/>
    <property type="molecule type" value="Genomic_DNA"/>
</dbReference>
<keyword evidence="3" id="KW-1003">Cell membrane</keyword>
<dbReference type="VEuPathDB" id="TriTrypDB:Tb427_000211900"/>
<keyword evidence="6" id="KW-0325">Glycoprotein</keyword>
<evidence type="ECO:0000256" key="2">
    <source>
        <dbReference type="ARBA" id="ARBA00004609"/>
    </source>
</evidence>
<comment type="subcellular location">
    <subcellularLocation>
        <location evidence="2">Cell membrane</location>
        <topology evidence="2">Lipid-anchor</topology>
        <topology evidence="2">GPI-anchor</topology>
    </subcellularLocation>
</comment>
<dbReference type="SUPFAM" id="SSF58087">
    <property type="entry name" value="Variant surface glycoprotein (N-terminal domain)"/>
    <property type="match status" value="1"/>
</dbReference>
<organism evidence="8">
    <name type="scientific">Trypanosoma brucei</name>
    <dbReference type="NCBI Taxonomy" id="5691"/>
    <lineage>
        <taxon>Eukaryota</taxon>
        <taxon>Discoba</taxon>
        <taxon>Euglenozoa</taxon>
        <taxon>Kinetoplastea</taxon>
        <taxon>Metakinetoplastina</taxon>
        <taxon>Trypanosomatida</taxon>
        <taxon>Trypanosomatidae</taxon>
        <taxon>Trypanosoma</taxon>
    </lineage>
</organism>
<evidence type="ECO:0000313" key="8">
    <source>
        <dbReference type="EMBL" id="APD72650.1"/>
    </source>
</evidence>
<name>A0A1J0R492_9TRYP</name>
<dbReference type="VEuPathDB" id="TriTrypDB:Tb1125.Tb09.v4.0166"/>
<accession>A0A1J0R492</accession>
<dbReference type="GO" id="GO:0005886">
    <property type="term" value="C:plasma membrane"/>
    <property type="evidence" value="ECO:0007669"/>
    <property type="project" value="UniProtKB-SubCell"/>
</dbReference>
<reference evidence="8" key="1">
    <citation type="submission" date="2016-08" db="EMBL/GenBank/DDBJ databases">
        <title>VSG repertoire of Trypanosoma brucei EATRO 1125.</title>
        <authorList>
            <person name="Cross G.A."/>
        </authorList>
    </citation>
    <scope>NUCLEOTIDE SEQUENCE</scope>
    <source>
        <strain evidence="8">EATRO 1125</strain>
    </source>
</reference>
<keyword evidence="7" id="KW-0449">Lipoprotein</keyword>
<sequence>MREVQIMLVLFALHNRPRSQAAQAQSDKASGSVNSPCTEARYHHQLARKLQNALDSALAELSKYAKLPTAYRIAAANTASAERRVAFNALAINSERIATQAVTELERSRKAYTRALTLLSARVARLRQYHALTPTTVTQKGTLRNSAKPLLGATGLTTCEADVQLTAANDGNCSLESTALGQVTADNIDLKAATQIKMLAESKIKFREYKLKAGSKGAVASVDTPSTGTHGFCAQSSQENNPSGASNVLAVQLTLKPPDTAPEEIHYFENNNEGDCKRVAADDSYREDSPETLAAALCAVKKTSFPATTEKHKIGATSLSSDGEILTLLSEINSPGSKEPKTEEQKKALIHKFLSQDPATFKTEITYAVEKTEISITIREKPIKGTPIALAGTADGAEVLAYYLGKDLGERTQEKASANKPTVAKEQSDRCTAITDKEKCKTTDGCDFKNDKCVAKVEETGTEETQNTTGSSSIVIHKAPLFLAVLLLKLSL</sequence>
<evidence type="ECO:0000256" key="4">
    <source>
        <dbReference type="ARBA" id="ARBA00022622"/>
    </source>
</evidence>